<organism evidence="3 4">
    <name type="scientific">Marinomonas balearica</name>
    <dbReference type="NCBI Taxonomy" id="491947"/>
    <lineage>
        <taxon>Bacteria</taxon>
        <taxon>Pseudomonadati</taxon>
        <taxon>Pseudomonadota</taxon>
        <taxon>Gammaproteobacteria</taxon>
        <taxon>Oceanospirillales</taxon>
        <taxon>Oceanospirillaceae</taxon>
        <taxon>Marinomonas</taxon>
    </lineage>
</organism>
<reference evidence="3 4" key="1">
    <citation type="submission" date="2019-03" db="EMBL/GenBank/DDBJ databases">
        <title>Genomic Encyclopedia of Type Strains, Phase III (KMG-III): the genomes of soil and plant-associated and newly described type strains.</title>
        <authorList>
            <person name="Whitman W."/>
        </authorList>
    </citation>
    <scope>NUCLEOTIDE SEQUENCE [LARGE SCALE GENOMIC DNA]</scope>
    <source>
        <strain evidence="3 4">CECT 7378</strain>
    </source>
</reference>
<evidence type="ECO:0000259" key="2">
    <source>
        <dbReference type="Pfam" id="PF09832"/>
    </source>
</evidence>
<feature type="chain" id="PRO_5020414992" description="DUF2059 domain-containing protein" evidence="1">
    <location>
        <begin position="21"/>
        <end position="155"/>
    </location>
</feature>
<evidence type="ECO:0000313" key="4">
    <source>
        <dbReference type="Proteomes" id="UP000294656"/>
    </source>
</evidence>
<dbReference type="Proteomes" id="UP000294656">
    <property type="component" value="Unassembled WGS sequence"/>
</dbReference>
<evidence type="ECO:0000256" key="1">
    <source>
        <dbReference type="SAM" id="SignalP"/>
    </source>
</evidence>
<dbReference type="OrthoDB" id="191313at2"/>
<evidence type="ECO:0000313" key="3">
    <source>
        <dbReference type="EMBL" id="TDO97945.1"/>
    </source>
</evidence>
<proteinExistence type="predicted"/>
<dbReference type="Pfam" id="PF09832">
    <property type="entry name" value="DUF2059"/>
    <property type="match status" value="1"/>
</dbReference>
<accession>A0A4R6MA62</accession>
<keyword evidence="1" id="KW-0732">Signal</keyword>
<sequence length="155" mass="18025">MKKALIIPLLCFTLATPAVAQETPVDELFRVMDMEKQMAGGFEAMLPIIDQMSTKFQLDNEGKEELREVFRTWFNEDIDRKRLTNEIKKLYSQTFSDDEMRKVTEFYSTPTGQKFLEKSIQLMQLSAQLGMQEGQAKQAKLMERVTLFLEKRGIN</sequence>
<dbReference type="InterPro" id="IPR018637">
    <property type="entry name" value="DUF2059"/>
</dbReference>
<gene>
    <name evidence="3" type="ORF">DFP79_1577</name>
</gene>
<protein>
    <recommendedName>
        <fullName evidence="2">DUF2059 domain-containing protein</fullName>
    </recommendedName>
</protein>
<keyword evidence="4" id="KW-1185">Reference proteome</keyword>
<dbReference type="AlphaFoldDB" id="A0A4R6MA62"/>
<dbReference type="EMBL" id="SNXC01000011">
    <property type="protein sequence ID" value="TDO97945.1"/>
    <property type="molecule type" value="Genomic_DNA"/>
</dbReference>
<comment type="caution">
    <text evidence="3">The sequence shown here is derived from an EMBL/GenBank/DDBJ whole genome shotgun (WGS) entry which is preliminary data.</text>
</comment>
<name>A0A4R6MA62_9GAMM</name>
<feature type="signal peptide" evidence="1">
    <location>
        <begin position="1"/>
        <end position="20"/>
    </location>
</feature>
<feature type="domain" description="DUF2059" evidence="2">
    <location>
        <begin position="82"/>
        <end position="138"/>
    </location>
</feature>
<dbReference type="RefSeq" id="WP_133503362.1">
    <property type="nucleotide sequence ID" value="NZ_SNXC01000011.1"/>
</dbReference>